<proteinExistence type="predicted"/>
<feature type="transmembrane region" description="Helical" evidence="2">
    <location>
        <begin position="352"/>
        <end position="373"/>
    </location>
</feature>
<keyword evidence="2" id="KW-1133">Transmembrane helix</keyword>
<reference evidence="4 5" key="1">
    <citation type="submission" date="2019-03" db="EMBL/GenBank/DDBJ databases">
        <title>Deep-cultivation of Planctomycetes and their phenomic and genomic characterization uncovers novel biology.</title>
        <authorList>
            <person name="Wiegand S."/>
            <person name="Jogler M."/>
            <person name="Boedeker C."/>
            <person name="Pinto D."/>
            <person name="Vollmers J."/>
            <person name="Rivas-Marin E."/>
            <person name="Kohn T."/>
            <person name="Peeters S.H."/>
            <person name="Heuer A."/>
            <person name="Rast P."/>
            <person name="Oberbeckmann S."/>
            <person name="Bunk B."/>
            <person name="Jeske O."/>
            <person name="Meyerdierks A."/>
            <person name="Storesund J.E."/>
            <person name="Kallscheuer N."/>
            <person name="Luecker S."/>
            <person name="Lage O.M."/>
            <person name="Pohl T."/>
            <person name="Merkel B.J."/>
            <person name="Hornburger P."/>
            <person name="Mueller R.-W."/>
            <person name="Bruemmer F."/>
            <person name="Labrenz M."/>
            <person name="Spormann A.M."/>
            <person name="Op den Camp H."/>
            <person name="Overmann J."/>
            <person name="Amann R."/>
            <person name="Jetten M.S.M."/>
            <person name="Mascher T."/>
            <person name="Medema M.H."/>
            <person name="Devos D.P."/>
            <person name="Kaster A.-K."/>
            <person name="Ovreas L."/>
            <person name="Rohde M."/>
            <person name="Galperin M.Y."/>
            <person name="Jogler C."/>
        </authorList>
    </citation>
    <scope>NUCLEOTIDE SEQUENCE [LARGE SCALE GENOMIC DNA]</scope>
    <source>
        <strain evidence="4 5">Enr13</strain>
    </source>
</reference>
<dbReference type="Pfam" id="PF01764">
    <property type="entry name" value="Lipase_3"/>
    <property type="match status" value="1"/>
</dbReference>
<dbReference type="OrthoDB" id="5522031at2"/>
<dbReference type="InterPro" id="IPR002921">
    <property type="entry name" value="Fungal_lipase-type"/>
</dbReference>
<evidence type="ECO:0000313" key="5">
    <source>
        <dbReference type="Proteomes" id="UP000319004"/>
    </source>
</evidence>
<dbReference type="SUPFAM" id="SSF53474">
    <property type="entry name" value="alpha/beta-Hydrolases"/>
    <property type="match status" value="1"/>
</dbReference>
<organism evidence="4 5">
    <name type="scientific">Stieleria neptunia</name>
    <dbReference type="NCBI Taxonomy" id="2527979"/>
    <lineage>
        <taxon>Bacteria</taxon>
        <taxon>Pseudomonadati</taxon>
        <taxon>Planctomycetota</taxon>
        <taxon>Planctomycetia</taxon>
        <taxon>Pirellulales</taxon>
        <taxon>Pirellulaceae</taxon>
        <taxon>Stieleria</taxon>
    </lineage>
</organism>
<dbReference type="KEGG" id="snep:Enr13x_51520"/>
<dbReference type="Proteomes" id="UP000319004">
    <property type="component" value="Chromosome"/>
</dbReference>
<evidence type="ECO:0000256" key="2">
    <source>
        <dbReference type="SAM" id="Phobius"/>
    </source>
</evidence>
<evidence type="ECO:0000259" key="3">
    <source>
        <dbReference type="Pfam" id="PF01764"/>
    </source>
</evidence>
<dbReference type="RefSeq" id="WP_145389467.1">
    <property type="nucleotide sequence ID" value="NZ_CP037423.1"/>
</dbReference>
<feature type="compositionally biased region" description="Polar residues" evidence="1">
    <location>
        <begin position="1"/>
        <end position="13"/>
    </location>
</feature>
<keyword evidence="2" id="KW-0812">Transmembrane</keyword>
<keyword evidence="5" id="KW-1185">Reference proteome</keyword>
<keyword evidence="2" id="KW-0472">Membrane</keyword>
<dbReference type="AlphaFoldDB" id="A0A518HWP4"/>
<dbReference type="PANTHER" id="PTHR45856:SF24">
    <property type="entry name" value="FUNGAL LIPASE-LIKE DOMAIN-CONTAINING PROTEIN"/>
    <property type="match status" value="1"/>
</dbReference>
<gene>
    <name evidence="4" type="ORF">Enr13x_51520</name>
</gene>
<protein>
    <submittedName>
        <fullName evidence="4">Lipase (Class 3)</fullName>
    </submittedName>
</protein>
<dbReference type="GO" id="GO:0006629">
    <property type="term" value="P:lipid metabolic process"/>
    <property type="evidence" value="ECO:0007669"/>
    <property type="project" value="InterPro"/>
</dbReference>
<dbReference type="InterPro" id="IPR029058">
    <property type="entry name" value="AB_hydrolase_fold"/>
</dbReference>
<accession>A0A518HWP4</accession>
<dbReference type="CDD" id="cd00519">
    <property type="entry name" value="Lipase_3"/>
    <property type="match status" value="1"/>
</dbReference>
<dbReference type="InterPro" id="IPR051218">
    <property type="entry name" value="Sec_MonoDiacylglyc_Lipase"/>
</dbReference>
<feature type="region of interest" description="Disordered" evidence="1">
    <location>
        <begin position="1"/>
        <end position="26"/>
    </location>
</feature>
<sequence>MKMTTTIRTQPDNSAPPIAPPAASPAVAGMPTAADLQNATELSCLVYEPLEFAAQTLDHNGFTKILTLSRFPDAQLIAAIEGRTAFIAFRGSASAVDWIVDLLFWPFFWPLRHFGFGWAWRSLKPELTQWLSDHSKQFDDVLLTGHSLGGAMAHLAAMDLCSKYSIRSVITFGAPKACFAGTASRYDKQVVHGRADQTLKDVTYCVVNGRDLVAKVPLGIMQFNEVGRLIYIDQHGTVHGTQTGWKTRSDESMHYMSQVLEPLDIPPSEMSSAAILTEPKSAGQTLWHWVLIGVNAFLPAKYFLLPAVIYIQTARYFLHSGLSHMSGHYWDHLSRDRWTNRLHHPVATPRSVGSLFLFFILAAAFMTGLFYILKWSIQGSNLGG</sequence>
<dbReference type="EMBL" id="CP037423">
    <property type="protein sequence ID" value="QDV45276.1"/>
    <property type="molecule type" value="Genomic_DNA"/>
</dbReference>
<evidence type="ECO:0000256" key="1">
    <source>
        <dbReference type="SAM" id="MobiDB-lite"/>
    </source>
</evidence>
<feature type="transmembrane region" description="Helical" evidence="2">
    <location>
        <begin position="286"/>
        <end position="311"/>
    </location>
</feature>
<feature type="domain" description="Fungal lipase-type" evidence="3">
    <location>
        <begin position="86"/>
        <end position="218"/>
    </location>
</feature>
<dbReference type="PANTHER" id="PTHR45856">
    <property type="entry name" value="ALPHA/BETA-HYDROLASES SUPERFAMILY PROTEIN"/>
    <property type="match status" value="1"/>
</dbReference>
<name>A0A518HWP4_9BACT</name>
<evidence type="ECO:0000313" key="4">
    <source>
        <dbReference type="EMBL" id="QDV45276.1"/>
    </source>
</evidence>
<dbReference type="Gene3D" id="3.40.50.1820">
    <property type="entry name" value="alpha/beta hydrolase"/>
    <property type="match status" value="1"/>
</dbReference>